<name>W9RR00_9ROSA</name>
<dbReference type="EMBL" id="KE344513">
    <property type="protein sequence ID" value="EXB65568.1"/>
    <property type="molecule type" value="Genomic_DNA"/>
</dbReference>
<evidence type="ECO:0000313" key="1">
    <source>
        <dbReference type="EMBL" id="EXB65568.1"/>
    </source>
</evidence>
<gene>
    <name evidence="1" type="ORF">L484_025834</name>
</gene>
<protein>
    <submittedName>
        <fullName evidence="1">Uncharacterized protein</fullName>
    </submittedName>
</protein>
<accession>W9RR00</accession>
<dbReference type="AlphaFoldDB" id="W9RR00"/>
<evidence type="ECO:0000313" key="2">
    <source>
        <dbReference type="Proteomes" id="UP000030645"/>
    </source>
</evidence>
<organism evidence="1 2">
    <name type="scientific">Morus notabilis</name>
    <dbReference type="NCBI Taxonomy" id="981085"/>
    <lineage>
        <taxon>Eukaryota</taxon>
        <taxon>Viridiplantae</taxon>
        <taxon>Streptophyta</taxon>
        <taxon>Embryophyta</taxon>
        <taxon>Tracheophyta</taxon>
        <taxon>Spermatophyta</taxon>
        <taxon>Magnoliopsida</taxon>
        <taxon>eudicotyledons</taxon>
        <taxon>Gunneridae</taxon>
        <taxon>Pentapetalae</taxon>
        <taxon>rosids</taxon>
        <taxon>fabids</taxon>
        <taxon>Rosales</taxon>
        <taxon>Moraceae</taxon>
        <taxon>Moreae</taxon>
        <taxon>Morus</taxon>
    </lineage>
</organism>
<sequence length="130" mass="13991">MILELMEAITLGCSSHVASCGELVFPQLVLVQICAPPILYISAIESLLIDSSSSQHQNPCLISVNFARTPSARKGNFVPDGCDEERRGRLWETVSSGAKSVVGRRGPLNGEKSIIAGVGRTLLEGGRRLW</sequence>
<dbReference type="Proteomes" id="UP000030645">
    <property type="component" value="Unassembled WGS sequence"/>
</dbReference>
<proteinExistence type="predicted"/>
<keyword evidence="2" id="KW-1185">Reference proteome</keyword>
<reference evidence="2" key="1">
    <citation type="submission" date="2013-01" db="EMBL/GenBank/DDBJ databases">
        <title>Draft Genome Sequence of a Mulberry Tree, Morus notabilis C.K. Schneid.</title>
        <authorList>
            <person name="He N."/>
            <person name="Zhao S."/>
        </authorList>
    </citation>
    <scope>NUCLEOTIDE SEQUENCE</scope>
</reference>